<reference evidence="2 3" key="1">
    <citation type="submission" date="2021-02" db="EMBL/GenBank/DDBJ databases">
        <title>Lactate utilizing bacteria of the human gut.</title>
        <authorList>
            <person name="Sheridan P.O."/>
        </authorList>
    </citation>
    <scope>NUCLEOTIDE SEQUENCE [LARGE SCALE GENOMIC DNA]</scope>
    <source>
        <strain evidence="2 3">HTF-83D</strain>
    </source>
</reference>
<sequence>MVKRKTLVSILISLLLCVGLLPLKALAAPAAPAGEWTDYAASSFASGKGTKEDPYIINSPEQLAKLAKDINSGIADQEYTHNQEYFLLGNDIDLSAHRWIPIGSGTSTSSFHPFTGYFDGGNKTISGLYVDESSEKFSAGLFGHVSGIEIKNVIIKDGYVKTEVDSNSQDAAGLLIGSAEQGYGLSTTVSNCHVSGTIESGSALTGGLAGYNSYGTYKDCSTDIMINGHGCSGGFIGSDFSGSYENCTAKGNVSGQWSVGGFAGILFYNSEAKHCVADVKITANDWNAGGFVGYIEDNVTIHNCISYGDVHSKVNGWKPKVGGFTGISNLNCSIDNSYAAGKVTAESTDYKAGGFVGYDNGGTVISCSYDAKKNPELKGVGETETAGTNSILPQDNILSIICTAYYGDHDWDESKEIIKEKPTDVKEGSKGYLCKRCGDYKEIAKIKPILPSPKVDITDLKVNLSETEYTYNGKVKQPAVIIKDQNGNVISSANYTVTYASGRKKPGTYSVQITMKGNYTGTQTVLFNIRGKKMPAPKLKAHSRALKVAWKKQKAITGYQIQYSTNAKFKKSKTKIVKIAKGRQTSKLIKKLKARKKYYVRVRSYKTTKIGGKTYNAYSVWSKTKKVIVKK</sequence>
<keyword evidence="3" id="KW-1185">Reference proteome</keyword>
<dbReference type="Proteomes" id="UP001315001">
    <property type="component" value="Unassembled WGS sequence"/>
</dbReference>
<evidence type="ECO:0000313" key="3">
    <source>
        <dbReference type="Proteomes" id="UP001315001"/>
    </source>
</evidence>
<dbReference type="RefSeq" id="WP_209293241.1">
    <property type="nucleotide sequence ID" value="NZ_JAFIQO010000110.1"/>
</dbReference>
<proteinExistence type="predicted"/>
<gene>
    <name evidence="2" type="ORF">JYQ75_04395</name>
</gene>
<feature type="chain" id="PRO_5046817384" evidence="1">
    <location>
        <begin position="28"/>
        <end position="631"/>
    </location>
</feature>
<protein>
    <submittedName>
        <fullName evidence="2">Fibronectin type III domain-containing protein</fullName>
    </submittedName>
</protein>
<dbReference type="CDD" id="cd00063">
    <property type="entry name" value="FN3"/>
    <property type="match status" value="1"/>
</dbReference>
<dbReference type="Gene3D" id="2.60.40.10">
    <property type="entry name" value="Immunoglobulins"/>
    <property type="match status" value="1"/>
</dbReference>
<comment type="caution">
    <text evidence="2">The sequence shown here is derived from an EMBL/GenBank/DDBJ whole genome shotgun (WGS) entry which is preliminary data.</text>
</comment>
<keyword evidence="1" id="KW-0732">Signal</keyword>
<organism evidence="2 3">
    <name type="scientific">Anaerobutyricum soehngenii</name>
    <dbReference type="NCBI Taxonomy" id="105843"/>
    <lineage>
        <taxon>Bacteria</taxon>
        <taxon>Bacillati</taxon>
        <taxon>Bacillota</taxon>
        <taxon>Clostridia</taxon>
        <taxon>Lachnospirales</taxon>
        <taxon>Lachnospiraceae</taxon>
        <taxon>Anaerobutyricum</taxon>
    </lineage>
</organism>
<feature type="signal peptide" evidence="1">
    <location>
        <begin position="1"/>
        <end position="27"/>
    </location>
</feature>
<dbReference type="Gene3D" id="2.160.20.110">
    <property type="match status" value="1"/>
</dbReference>
<dbReference type="InterPro" id="IPR036116">
    <property type="entry name" value="FN3_sf"/>
</dbReference>
<accession>A0ABS3ZH54</accession>
<dbReference type="SUPFAM" id="SSF51126">
    <property type="entry name" value="Pectin lyase-like"/>
    <property type="match status" value="1"/>
</dbReference>
<name>A0ABS3ZH54_9FIRM</name>
<evidence type="ECO:0000313" key="2">
    <source>
        <dbReference type="EMBL" id="MBP0056641.1"/>
    </source>
</evidence>
<evidence type="ECO:0000256" key="1">
    <source>
        <dbReference type="SAM" id="SignalP"/>
    </source>
</evidence>
<dbReference type="InterPro" id="IPR003961">
    <property type="entry name" value="FN3_dom"/>
</dbReference>
<dbReference type="SUPFAM" id="SSF49265">
    <property type="entry name" value="Fibronectin type III"/>
    <property type="match status" value="1"/>
</dbReference>
<dbReference type="InterPro" id="IPR013783">
    <property type="entry name" value="Ig-like_fold"/>
</dbReference>
<dbReference type="EMBL" id="JAFIQO010000110">
    <property type="protein sequence ID" value="MBP0056641.1"/>
    <property type="molecule type" value="Genomic_DNA"/>
</dbReference>
<dbReference type="InterPro" id="IPR011050">
    <property type="entry name" value="Pectin_lyase_fold/virulence"/>
</dbReference>